<organism evidence="2 3">
    <name type="scientific">Cercospora zeae-maydis SCOH1-5</name>
    <dbReference type="NCBI Taxonomy" id="717836"/>
    <lineage>
        <taxon>Eukaryota</taxon>
        <taxon>Fungi</taxon>
        <taxon>Dikarya</taxon>
        <taxon>Ascomycota</taxon>
        <taxon>Pezizomycotina</taxon>
        <taxon>Dothideomycetes</taxon>
        <taxon>Dothideomycetidae</taxon>
        <taxon>Mycosphaerellales</taxon>
        <taxon>Mycosphaerellaceae</taxon>
        <taxon>Cercospora</taxon>
    </lineage>
</organism>
<evidence type="ECO:0000256" key="1">
    <source>
        <dbReference type="SAM" id="MobiDB-lite"/>
    </source>
</evidence>
<dbReference type="Proteomes" id="UP000799539">
    <property type="component" value="Unassembled WGS sequence"/>
</dbReference>
<dbReference type="EMBL" id="ML992717">
    <property type="protein sequence ID" value="KAF2206539.1"/>
    <property type="molecule type" value="Genomic_DNA"/>
</dbReference>
<dbReference type="AlphaFoldDB" id="A0A6A6F023"/>
<accession>A0A6A6F023</accession>
<feature type="region of interest" description="Disordered" evidence="1">
    <location>
        <begin position="33"/>
        <end position="60"/>
    </location>
</feature>
<evidence type="ECO:0000313" key="3">
    <source>
        <dbReference type="Proteomes" id="UP000799539"/>
    </source>
</evidence>
<protein>
    <submittedName>
        <fullName evidence="2">Uncharacterized protein</fullName>
    </submittedName>
</protein>
<gene>
    <name evidence="2" type="ORF">CERZMDRAFT_103205</name>
</gene>
<reference evidence="2" key="1">
    <citation type="journal article" date="2020" name="Stud. Mycol.">
        <title>101 Dothideomycetes genomes: a test case for predicting lifestyles and emergence of pathogens.</title>
        <authorList>
            <person name="Haridas S."/>
            <person name="Albert R."/>
            <person name="Binder M."/>
            <person name="Bloem J."/>
            <person name="Labutti K."/>
            <person name="Salamov A."/>
            <person name="Andreopoulos B."/>
            <person name="Baker S."/>
            <person name="Barry K."/>
            <person name="Bills G."/>
            <person name="Bluhm B."/>
            <person name="Cannon C."/>
            <person name="Castanera R."/>
            <person name="Culley D."/>
            <person name="Daum C."/>
            <person name="Ezra D."/>
            <person name="Gonzalez J."/>
            <person name="Henrissat B."/>
            <person name="Kuo A."/>
            <person name="Liang C."/>
            <person name="Lipzen A."/>
            <person name="Lutzoni F."/>
            <person name="Magnuson J."/>
            <person name="Mondo S."/>
            <person name="Nolan M."/>
            <person name="Ohm R."/>
            <person name="Pangilinan J."/>
            <person name="Park H.-J."/>
            <person name="Ramirez L."/>
            <person name="Alfaro M."/>
            <person name="Sun H."/>
            <person name="Tritt A."/>
            <person name="Yoshinaga Y."/>
            <person name="Zwiers L.-H."/>
            <person name="Turgeon B."/>
            <person name="Goodwin S."/>
            <person name="Spatafora J."/>
            <person name="Crous P."/>
            <person name="Grigoriev I."/>
        </authorList>
    </citation>
    <scope>NUCLEOTIDE SEQUENCE</scope>
    <source>
        <strain evidence="2">SCOH1-5</strain>
    </source>
</reference>
<keyword evidence="3" id="KW-1185">Reference proteome</keyword>
<evidence type="ECO:0000313" key="2">
    <source>
        <dbReference type="EMBL" id="KAF2206539.1"/>
    </source>
</evidence>
<name>A0A6A6F023_9PEZI</name>
<feature type="compositionally biased region" description="Basic and acidic residues" evidence="1">
    <location>
        <begin position="218"/>
        <end position="231"/>
    </location>
</feature>
<dbReference type="OrthoDB" id="3642486at2759"/>
<sequence>MRGRTPTQAFLPAERMESAKRFRERFLQMWDSMGTFPPATHPSDVPREDTEAASGSFMPGTENAAVGINVVDAAMRPRCSEDEARVASHGAEDELYRLTPGLKGAIVKQAPPKTTCAWMQQEPHEEPWPMAECAAGQLPPRDFGQTQPVQFPDVSIFHGVTQGSPAGPRLTFGASESAISQGERQPQCVPGAHSRPSPQEAQGNYYPMAPNAGSPGQEVREHEHETGQTRSVIKERAVPRGYDVQHFNPAMGLPSTVLVSSRDIPRDPRRLLFVLELSDEELVKHGSKHGASLLAFSCRQAWGGNEKVSCTEHNERVYSVLFRTAWKAVESEGMRVMSHGCPVQAEHPPPHSPSSFFWNDDRGRVDDRDMMLALQRQLPALCGPMKLYRQSIGSEREFVISFDRCPQLLRIGLPLLVHSGELIWAWFKARSPYESCRMCGKRHPARCVYSAERLL</sequence>
<feature type="region of interest" description="Disordered" evidence="1">
    <location>
        <begin position="177"/>
        <end position="231"/>
    </location>
</feature>
<proteinExistence type="predicted"/>